<keyword evidence="9" id="KW-0408">Iron</keyword>
<keyword evidence="12" id="KW-1015">Disulfide bond</keyword>
<comment type="catalytic activity">
    <reaction evidence="13">
        <text>a quinol + 2 Fe(III)-[cytochrome c](out) = a quinone + 2 Fe(II)-[cytochrome c](out) + 2 H(+)(out)</text>
        <dbReference type="Rhea" id="RHEA:11484"/>
        <dbReference type="Rhea" id="RHEA-COMP:10350"/>
        <dbReference type="Rhea" id="RHEA-COMP:14399"/>
        <dbReference type="ChEBI" id="CHEBI:15378"/>
        <dbReference type="ChEBI" id="CHEBI:24646"/>
        <dbReference type="ChEBI" id="CHEBI:29033"/>
        <dbReference type="ChEBI" id="CHEBI:29034"/>
        <dbReference type="ChEBI" id="CHEBI:132124"/>
        <dbReference type="EC" id="7.1.1.8"/>
    </reaction>
</comment>
<dbReference type="EC" id="7.1.1.8" evidence="13"/>
<keyword evidence="6" id="KW-1278">Translocase</keyword>
<dbReference type="PROSITE" id="PS51296">
    <property type="entry name" value="RIESKE"/>
    <property type="match status" value="1"/>
</dbReference>
<keyword evidence="8" id="KW-1133">Transmembrane helix</keyword>
<evidence type="ECO:0000256" key="12">
    <source>
        <dbReference type="ARBA" id="ARBA00023157"/>
    </source>
</evidence>
<keyword evidence="2 13" id="KW-0813">Transport</keyword>
<dbReference type="InterPro" id="IPR019546">
    <property type="entry name" value="TAT_signal_bac_arc"/>
</dbReference>
<evidence type="ECO:0000256" key="7">
    <source>
        <dbReference type="ARBA" id="ARBA00022982"/>
    </source>
</evidence>
<sequence length="233" mass="24737">MDKTPPSPPQTPEHTPTGQEPYRRDFLGMVTTAGAVTGAAACAIPFLESLKPQDSASAHAPVDVDLSKLAPGQQTTVVWQGKPVFILRRTPEDIAKLQNAAQADTLRDPTSKEHQQPPYAENWHRSLTPEYGVYVGICTHLGCVPAYAPAAAGNVPAPAAEGAGKPISQETPPGGYACPCHGSKFDLAGRVFKGAPAPYNLPVPPYFMPTPTTLRLGENPKGQSFDFSTIVQI</sequence>
<dbReference type="InterPro" id="IPR014349">
    <property type="entry name" value="Rieske_Fe-S_prot"/>
</dbReference>
<dbReference type="RefSeq" id="WP_048840481.1">
    <property type="nucleotide sequence ID" value="NZ_BAMX01000009.1"/>
</dbReference>
<gene>
    <name evidence="17" type="ORF">Abor_009_033</name>
</gene>
<comment type="subunit">
    <text evidence="14">The main subunits of complex b-c1 are: cytochrome b, cytochrome c1 and the Rieske protein.</text>
</comment>
<evidence type="ECO:0000256" key="11">
    <source>
        <dbReference type="ARBA" id="ARBA00023136"/>
    </source>
</evidence>
<keyword evidence="11" id="KW-0472">Membrane</keyword>
<comment type="similarity">
    <text evidence="1">Belongs to the Rieske iron-sulfur protein family.</text>
</comment>
<dbReference type="InterPro" id="IPR019470">
    <property type="entry name" value="Ubiq_cytC_Rdtase_Fe-S_su_TAT"/>
</dbReference>
<evidence type="ECO:0000256" key="10">
    <source>
        <dbReference type="ARBA" id="ARBA00023014"/>
    </source>
</evidence>
<dbReference type="GeneID" id="76203576"/>
<name>A0A0D6NIJ6_9PROT</name>
<evidence type="ECO:0000256" key="14">
    <source>
        <dbReference type="RuleBase" id="RU004497"/>
    </source>
</evidence>
<dbReference type="Gene3D" id="2.102.10.10">
    <property type="entry name" value="Rieske [2Fe-2S] iron-sulphur domain"/>
    <property type="match status" value="1"/>
</dbReference>
<keyword evidence="18" id="KW-1185">Reference proteome</keyword>
<evidence type="ECO:0000259" key="16">
    <source>
        <dbReference type="PROSITE" id="PS51296"/>
    </source>
</evidence>
<dbReference type="InterPro" id="IPR006317">
    <property type="entry name" value="Ubiquinol_cyt_c_Rdtase_Fe-S-su"/>
</dbReference>
<keyword evidence="7 13" id="KW-0249">Electron transport</keyword>
<evidence type="ECO:0000256" key="6">
    <source>
        <dbReference type="ARBA" id="ARBA00022967"/>
    </source>
</evidence>
<evidence type="ECO:0000313" key="18">
    <source>
        <dbReference type="Proteomes" id="UP000032670"/>
    </source>
</evidence>
<comment type="caution">
    <text evidence="17">The sequence shown here is derived from an EMBL/GenBank/DDBJ whole genome shotgun (WGS) entry which is preliminary data.</text>
</comment>
<dbReference type="GO" id="GO:0051537">
    <property type="term" value="F:2 iron, 2 sulfur cluster binding"/>
    <property type="evidence" value="ECO:0007669"/>
    <property type="project" value="UniProtKB-KW"/>
</dbReference>
<dbReference type="Pfam" id="PF10399">
    <property type="entry name" value="UCR_Fe-S_N"/>
    <property type="match status" value="1"/>
</dbReference>
<dbReference type="NCBIfam" id="TIGR01409">
    <property type="entry name" value="TAT_signal_seq"/>
    <property type="match status" value="1"/>
</dbReference>
<dbReference type="InterPro" id="IPR017941">
    <property type="entry name" value="Rieske_2Fe-2S"/>
</dbReference>
<dbReference type="NCBIfam" id="TIGR01416">
    <property type="entry name" value="Rieske_proteo"/>
    <property type="match status" value="1"/>
</dbReference>
<feature type="region of interest" description="Disordered" evidence="15">
    <location>
        <begin position="1"/>
        <end position="22"/>
    </location>
</feature>
<accession>A0A6N3T2J4</accession>
<keyword evidence="3" id="KW-0812">Transmembrane</keyword>
<evidence type="ECO:0000256" key="2">
    <source>
        <dbReference type="ARBA" id="ARBA00022448"/>
    </source>
</evidence>
<organism evidence="17 18">
    <name type="scientific">Acetobacter orientalis</name>
    <dbReference type="NCBI Taxonomy" id="146474"/>
    <lineage>
        <taxon>Bacteria</taxon>
        <taxon>Pseudomonadati</taxon>
        <taxon>Pseudomonadota</taxon>
        <taxon>Alphaproteobacteria</taxon>
        <taxon>Acetobacterales</taxon>
        <taxon>Acetobacteraceae</taxon>
        <taxon>Acetobacter</taxon>
    </lineage>
</organism>
<evidence type="ECO:0000256" key="4">
    <source>
        <dbReference type="ARBA" id="ARBA00022714"/>
    </source>
</evidence>
<dbReference type="PANTHER" id="PTHR10134">
    <property type="entry name" value="CYTOCHROME B-C1 COMPLEX SUBUNIT RIESKE, MITOCHONDRIAL"/>
    <property type="match status" value="1"/>
</dbReference>
<proteinExistence type="inferred from homology"/>
<dbReference type="PROSITE" id="PS51318">
    <property type="entry name" value="TAT"/>
    <property type="match status" value="1"/>
</dbReference>
<dbReference type="InterPro" id="IPR036922">
    <property type="entry name" value="Rieske_2Fe-2S_sf"/>
</dbReference>
<evidence type="ECO:0000256" key="1">
    <source>
        <dbReference type="ARBA" id="ARBA00010651"/>
    </source>
</evidence>
<dbReference type="EMBL" id="BAMX01000009">
    <property type="protein sequence ID" value="GAN65428.1"/>
    <property type="molecule type" value="Genomic_DNA"/>
</dbReference>
<comment type="cofactor">
    <cofactor evidence="13">
        <name>[2Fe-2S] cluster</name>
        <dbReference type="ChEBI" id="CHEBI:190135"/>
    </cofactor>
    <text evidence="13">Binds 1 [2Fe-2S] cluster per subunit.</text>
</comment>
<dbReference type="InterPro" id="IPR006311">
    <property type="entry name" value="TAT_signal"/>
</dbReference>
<evidence type="ECO:0000256" key="3">
    <source>
        <dbReference type="ARBA" id="ARBA00022692"/>
    </source>
</evidence>
<comment type="miscellaneous">
    <text evidence="13">The Rieske protein is a high potential 2Fe-2S protein.</text>
</comment>
<feature type="domain" description="Rieske" evidence="16">
    <location>
        <begin position="98"/>
        <end position="205"/>
    </location>
</feature>
<protein>
    <recommendedName>
        <fullName evidence="13">Ubiquinol-cytochrome c reductase iron-sulfur subunit</fullName>
        <ecNumber evidence="13">7.1.1.8</ecNumber>
    </recommendedName>
</protein>
<keyword evidence="5" id="KW-0479">Metal-binding</keyword>
<evidence type="ECO:0000313" key="17">
    <source>
        <dbReference type="EMBL" id="GAN65428.1"/>
    </source>
</evidence>
<dbReference type="GO" id="GO:0008121">
    <property type="term" value="F:quinol-cytochrome-c reductase activity"/>
    <property type="evidence" value="ECO:0007669"/>
    <property type="project" value="UniProtKB-EC"/>
</dbReference>
<accession>A0A0D6NIJ6</accession>
<keyword evidence="10" id="KW-0411">Iron-sulfur</keyword>
<evidence type="ECO:0000256" key="8">
    <source>
        <dbReference type="ARBA" id="ARBA00022989"/>
    </source>
</evidence>
<dbReference type="STRING" id="1231341.Abor_009_033"/>
<dbReference type="Pfam" id="PF00355">
    <property type="entry name" value="Rieske"/>
    <property type="match status" value="1"/>
</dbReference>
<evidence type="ECO:0000256" key="5">
    <source>
        <dbReference type="ARBA" id="ARBA00022723"/>
    </source>
</evidence>
<dbReference type="Proteomes" id="UP000032670">
    <property type="component" value="Unassembled WGS sequence"/>
</dbReference>
<reference evidence="17 18" key="1">
    <citation type="submission" date="2012-11" db="EMBL/GenBank/DDBJ databases">
        <title>Whole genome sequence of Acetobacter orientalis 21F-2.</title>
        <authorList>
            <person name="Azuma Y."/>
            <person name="Higashiura N."/>
            <person name="Hirakawa H."/>
            <person name="Matsushita K."/>
        </authorList>
    </citation>
    <scope>NUCLEOTIDE SEQUENCE [LARGE SCALE GENOMIC DNA]</scope>
    <source>
        <strain evidence="17 18">21F-2</strain>
    </source>
</reference>
<dbReference type="GO" id="GO:0046872">
    <property type="term" value="F:metal ion binding"/>
    <property type="evidence" value="ECO:0007669"/>
    <property type="project" value="UniProtKB-KW"/>
</dbReference>
<evidence type="ECO:0000256" key="9">
    <source>
        <dbReference type="ARBA" id="ARBA00023004"/>
    </source>
</evidence>
<evidence type="ECO:0000256" key="15">
    <source>
        <dbReference type="SAM" id="MobiDB-lite"/>
    </source>
</evidence>
<dbReference type="Gene3D" id="1.20.5.510">
    <property type="entry name" value="Single helix bin"/>
    <property type="match status" value="1"/>
</dbReference>
<keyword evidence="4" id="KW-0001">2Fe-2S</keyword>
<evidence type="ECO:0000256" key="13">
    <source>
        <dbReference type="RuleBase" id="RU004494"/>
    </source>
</evidence>
<dbReference type="SUPFAM" id="SSF50022">
    <property type="entry name" value="ISP domain"/>
    <property type="match status" value="1"/>
</dbReference>
<dbReference type="AlphaFoldDB" id="A0A0D6NIJ6"/>
<feature type="compositionally biased region" description="Pro residues" evidence="15">
    <location>
        <begin position="1"/>
        <end position="11"/>
    </location>
</feature>
<dbReference type="CDD" id="cd03470">
    <property type="entry name" value="Rieske_cytochrome_bc1"/>
    <property type="match status" value="1"/>
</dbReference>